<evidence type="ECO:0000313" key="2">
    <source>
        <dbReference type="EMBL" id="CAH9137039.1"/>
    </source>
</evidence>
<reference evidence="2" key="1">
    <citation type="submission" date="2022-07" db="EMBL/GenBank/DDBJ databases">
        <authorList>
            <person name="Macas J."/>
            <person name="Novak P."/>
            <person name="Neumann P."/>
        </authorList>
    </citation>
    <scope>NUCLEOTIDE SEQUENCE</scope>
</reference>
<evidence type="ECO:0008006" key="4">
    <source>
        <dbReference type="Google" id="ProtNLM"/>
    </source>
</evidence>
<evidence type="ECO:0000313" key="3">
    <source>
        <dbReference type="Proteomes" id="UP001152523"/>
    </source>
</evidence>
<gene>
    <name evidence="2" type="ORF">CEPIT_LOCUS35739</name>
</gene>
<sequence>MDPLHHCIMDFNNGIQIPVRDRPSPHFFSLDDEAVAAAGGTSHGSANNVDSIQDSDATFITSNQPYPTKSMDTRAKSNAEFRQDMQEAIARHDNQFAQIAATLQAINVELRVGRIAREQAELQMENPFADERTRNSPQPHDPKARFPKFDGGDPSGWLYQAEQYFEYYDVAPDLQVKLVSMNSEGLALQWFRWLIKRRGLVAWEEFVKALRI</sequence>
<dbReference type="EMBL" id="CAMAPF010000997">
    <property type="protein sequence ID" value="CAH9137039.1"/>
    <property type="molecule type" value="Genomic_DNA"/>
</dbReference>
<accession>A0AAV0FP00</accession>
<feature type="region of interest" description="Disordered" evidence="1">
    <location>
        <begin position="126"/>
        <end position="147"/>
    </location>
</feature>
<name>A0AAV0FP00_9ASTE</name>
<keyword evidence="3" id="KW-1185">Reference proteome</keyword>
<dbReference type="AlphaFoldDB" id="A0AAV0FP00"/>
<organism evidence="2 3">
    <name type="scientific">Cuscuta epithymum</name>
    <dbReference type="NCBI Taxonomy" id="186058"/>
    <lineage>
        <taxon>Eukaryota</taxon>
        <taxon>Viridiplantae</taxon>
        <taxon>Streptophyta</taxon>
        <taxon>Embryophyta</taxon>
        <taxon>Tracheophyta</taxon>
        <taxon>Spermatophyta</taxon>
        <taxon>Magnoliopsida</taxon>
        <taxon>eudicotyledons</taxon>
        <taxon>Gunneridae</taxon>
        <taxon>Pentapetalae</taxon>
        <taxon>asterids</taxon>
        <taxon>lamiids</taxon>
        <taxon>Solanales</taxon>
        <taxon>Convolvulaceae</taxon>
        <taxon>Cuscuteae</taxon>
        <taxon>Cuscuta</taxon>
        <taxon>Cuscuta subgen. Cuscuta</taxon>
    </lineage>
</organism>
<evidence type="ECO:0000256" key="1">
    <source>
        <dbReference type="SAM" id="MobiDB-lite"/>
    </source>
</evidence>
<proteinExistence type="predicted"/>
<protein>
    <recommendedName>
        <fullName evidence="4">Retrotransposon gag domain-containing protein</fullName>
    </recommendedName>
</protein>
<dbReference type="Proteomes" id="UP001152523">
    <property type="component" value="Unassembled WGS sequence"/>
</dbReference>
<comment type="caution">
    <text evidence="2">The sequence shown here is derived from an EMBL/GenBank/DDBJ whole genome shotgun (WGS) entry which is preliminary data.</text>
</comment>
<feature type="compositionally biased region" description="Basic and acidic residues" evidence="1">
    <location>
        <begin position="129"/>
        <end position="147"/>
    </location>
</feature>